<organism evidence="3 4">
    <name type="scientific">Blastopirellula marina DSM 3645</name>
    <dbReference type="NCBI Taxonomy" id="314230"/>
    <lineage>
        <taxon>Bacteria</taxon>
        <taxon>Pseudomonadati</taxon>
        <taxon>Planctomycetota</taxon>
        <taxon>Planctomycetia</taxon>
        <taxon>Pirellulales</taxon>
        <taxon>Pirellulaceae</taxon>
        <taxon>Blastopirellula</taxon>
    </lineage>
</organism>
<keyword evidence="2" id="KW-0472">Membrane</keyword>
<proteinExistence type="predicted"/>
<dbReference type="eggNOG" id="COG1807">
    <property type="taxonomic scope" value="Bacteria"/>
</dbReference>
<dbReference type="OrthoDB" id="154418at2"/>
<feature type="region of interest" description="Disordered" evidence="1">
    <location>
        <begin position="1"/>
        <end position="25"/>
    </location>
</feature>
<keyword evidence="2" id="KW-1133">Transmembrane helix</keyword>
<dbReference type="AlphaFoldDB" id="A3ZS77"/>
<gene>
    <name evidence="3" type="ORF">DSM3645_14355</name>
</gene>
<dbReference type="EMBL" id="AANZ01000008">
    <property type="protein sequence ID" value="EAQ80535.1"/>
    <property type="molecule type" value="Genomic_DNA"/>
</dbReference>
<feature type="transmembrane region" description="Helical" evidence="2">
    <location>
        <begin position="129"/>
        <end position="150"/>
    </location>
</feature>
<feature type="transmembrane region" description="Helical" evidence="2">
    <location>
        <begin position="301"/>
        <end position="317"/>
    </location>
</feature>
<dbReference type="Proteomes" id="UP000004358">
    <property type="component" value="Unassembled WGS sequence"/>
</dbReference>
<sequence length="527" mass="59158">MTIKKKGSKAQKSNASGPTADSAAPNAPQTYDWIRVVAYSALAWLVIWGAWQRVENCDRWPSTYHIMRQYMSALRARDIYLALTPSSQQSDKEQIYYQKVSKEEVYEPPVNELFTALAYLVIGRESPYVSTYFSTLVWLAGGAALFLTVLQLTKSPITQMAAVGFYMNSPLGLIVSRTFQPEPLMIATFLLALWLVLRSGYPTTWRRVLWLGTACGMLLLAKPGFMFFPLCAGFTGLGLTALGIKRLLTDPRWYAFGILCALPSILWIQVVCPQQQGVSFLPALLWDMSMWGQWIQYLEDYYGWATLLFVVLGIVLFSGDRWRWTYLGLLAGYMVFVIATNYRSMSHTYYCAVLIPLVSICLCPLIDGLFQQASQNARTATGIILLTVWLTLIGFSAGPEIQSYYEPLTGGEYVAIGRAVGVGSNVVAITDDYARGLKYHSYLDAKHWPHGGDIKLQRAAGEEIESFTTRLENFRKSGATHFVVILTERVHGEQEILQHLTEKYTISAGVNGKYVIFDLNQPKSNQE</sequence>
<feature type="compositionally biased region" description="Polar residues" evidence="1">
    <location>
        <begin position="10"/>
        <end position="19"/>
    </location>
</feature>
<feature type="transmembrane region" description="Helical" evidence="2">
    <location>
        <begin position="33"/>
        <end position="51"/>
    </location>
</feature>
<feature type="transmembrane region" description="Helical" evidence="2">
    <location>
        <begin position="253"/>
        <end position="271"/>
    </location>
</feature>
<evidence type="ECO:0000313" key="4">
    <source>
        <dbReference type="Proteomes" id="UP000004358"/>
    </source>
</evidence>
<dbReference type="HOGENOM" id="CLU_539314_0_0_0"/>
<comment type="caution">
    <text evidence="3">The sequence shown here is derived from an EMBL/GenBank/DDBJ whole genome shotgun (WGS) entry which is preliminary data.</text>
</comment>
<dbReference type="STRING" id="314230.DSM3645_14355"/>
<keyword evidence="2" id="KW-0812">Transmembrane</keyword>
<protein>
    <submittedName>
        <fullName evidence="3">Uncharacterized protein</fullName>
    </submittedName>
</protein>
<feature type="transmembrane region" description="Helical" evidence="2">
    <location>
        <begin position="347"/>
        <end position="367"/>
    </location>
</feature>
<feature type="transmembrane region" description="Helical" evidence="2">
    <location>
        <begin position="379"/>
        <end position="398"/>
    </location>
</feature>
<accession>A3ZS77</accession>
<name>A3ZS77_9BACT</name>
<feature type="transmembrane region" description="Helical" evidence="2">
    <location>
        <begin position="208"/>
        <end position="241"/>
    </location>
</feature>
<evidence type="ECO:0000313" key="3">
    <source>
        <dbReference type="EMBL" id="EAQ80535.1"/>
    </source>
</evidence>
<feature type="transmembrane region" description="Helical" evidence="2">
    <location>
        <begin position="324"/>
        <end position="341"/>
    </location>
</feature>
<reference evidence="3 4" key="1">
    <citation type="submission" date="2006-02" db="EMBL/GenBank/DDBJ databases">
        <authorList>
            <person name="Amann R."/>
            <person name="Ferriera S."/>
            <person name="Johnson J."/>
            <person name="Kravitz S."/>
            <person name="Halpern A."/>
            <person name="Remington K."/>
            <person name="Beeson K."/>
            <person name="Tran B."/>
            <person name="Rogers Y.-H."/>
            <person name="Friedman R."/>
            <person name="Venter J.C."/>
        </authorList>
    </citation>
    <scope>NUCLEOTIDE SEQUENCE [LARGE SCALE GENOMIC DNA]</scope>
    <source>
        <strain evidence="3 4">DSM 3645</strain>
    </source>
</reference>
<evidence type="ECO:0000256" key="1">
    <source>
        <dbReference type="SAM" id="MobiDB-lite"/>
    </source>
</evidence>
<dbReference type="RefSeq" id="WP_002650769.1">
    <property type="nucleotide sequence ID" value="NZ_CH672376.1"/>
</dbReference>
<evidence type="ECO:0000256" key="2">
    <source>
        <dbReference type="SAM" id="Phobius"/>
    </source>
</evidence>
<feature type="transmembrane region" description="Helical" evidence="2">
    <location>
        <begin position="184"/>
        <end position="201"/>
    </location>
</feature>